<dbReference type="Proteomes" id="UP000075606">
    <property type="component" value="Unassembled WGS sequence"/>
</dbReference>
<keyword evidence="1" id="KW-1133">Transmembrane helix</keyword>
<keyword evidence="1" id="KW-0812">Transmembrane</keyword>
<gene>
    <name evidence="2" type="ORF">AWW68_12795</name>
</gene>
<organism evidence="2 3">
    <name type="scientific">Roseivirga spongicola</name>
    <dbReference type="NCBI Taxonomy" id="333140"/>
    <lineage>
        <taxon>Bacteria</taxon>
        <taxon>Pseudomonadati</taxon>
        <taxon>Bacteroidota</taxon>
        <taxon>Cytophagia</taxon>
        <taxon>Cytophagales</taxon>
        <taxon>Roseivirgaceae</taxon>
        <taxon>Roseivirga</taxon>
    </lineage>
</organism>
<sequence>MESVLKNQLKDGLSEMLKLGFYETPKTGFRSGQVSITNRETESDELFTQLEVYVLIFLAIIIQVIILYRPSKG</sequence>
<keyword evidence="1" id="KW-0472">Membrane</keyword>
<accession>A0A150X4M8</accession>
<evidence type="ECO:0000313" key="3">
    <source>
        <dbReference type="Proteomes" id="UP000075606"/>
    </source>
</evidence>
<feature type="transmembrane region" description="Helical" evidence="1">
    <location>
        <begin position="50"/>
        <end position="68"/>
    </location>
</feature>
<evidence type="ECO:0000256" key="1">
    <source>
        <dbReference type="SAM" id="Phobius"/>
    </source>
</evidence>
<dbReference type="EMBL" id="LRPC01000028">
    <property type="protein sequence ID" value="KYG73562.1"/>
    <property type="molecule type" value="Genomic_DNA"/>
</dbReference>
<name>A0A150X4M8_9BACT</name>
<proteinExistence type="predicted"/>
<dbReference type="RefSeq" id="WP_068222005.1">
    <property type="nucleotide sequence ID" value="NZ_CP139724.1"/>
</dbReference>
<reference evidence="2 3" key="1">
    <citation type="submission" date="2016-01" db="EMBL/GenBank/DDBJ databases">
        <title>Genome sequencing of Roseivirga spongicola UST030701-084.</title>
        <authorList>
            <person name="Selvaratnam C."/>
            <person name="Thevarajoo S."/>
            <person name="Goh K.M."/>
            <person name="Ee R."/>
            <person name="Chan K.-G."/>
            <person name="Chong C.S."/>
        </authorList>
    </citation>
    <scope>NUCLEOTIDE SEQUENCE [LARGE SCALE GENOMIC DNA]</scope>
    <source>
        <strain evidence="2 3">UST030701-084</strain>
    </source>
</reference>
<evidence type="ECO:0000313" key="2">
    <source>
        <dbReference type="EMBL" id="KYG73562.1"/>
    </source>
</evidence>
<protein>
    <submittedName>
        <fullName evidence="2">Uncharacterized protein</fullName>
    </submittedName>
</protein>
<keyword evidence="3" id="KW-1185">Reference proteome</keyword>
<comment type="caution">
    <text evidence="2">The sequence shown here is derived from an EMBL/GenBank/DDBJ whole genome shotgun (WGS) entry which is preliminary data.</text>
</comment>
<dbReference type="AlphaFoldDB" id="A0A150X4M8"/>